<evidence type="ECO:0000313" key="2">
    <source>
        <dbReference type="Proteomes" id="UP001150581"/>
    </source>
</evidence>
<organism evidence="1 2">
    <name type="scientific">Kickxella alabastrina</name>
    <dbReference type="NCBI Taxonomy" id="61397"/>
    <lineage>
        <taxon>Eukaryota</taxon>
        <taxon>Fungi</taxon>
        <taxon>Fungi incertae sedis</taxon>
        <taxon>Zoopagomycota</taxon>
        <taxon>Kickxellomycotina</taxon>
        <taxon>Kickxellomycetes</taxon>
        <taxon>Kickxellales</taxon>
        <taxon>Kickxellaceae</taxon>
        <taxon>Kickxella</taxon>
    </lineage>
</organism>
<comment type="caution">
    <text evidence="1">The sequence shown here is derived from an EMBL/GenBank/DDBJ whole genome shotgun (WGS) entry which is preliminary data.</text>
</comment>
<sequence>MQIISILLVAASAVLAQQVGSIAGDTVSGGPVAISSPNINTGDQTKNSLVNSGVSGGNTFSGISNSVFNTAFNNQVSEGNNFVNSQKTEIKGNDGTTVSGQANTVGSSFGPGYIPNFPVKFLYPVPVAVAAPASYRKRNLIAVRAI</sequence>
<proteinExistence type="predicted"/>
<keyword evidence="2" id="KW-1185">Reference proteome</keyword>
<name>A0ACC1IBD7_9FUNG</name>
<protein>
    <submittedName>
        <fullName evidence="1">Uncharacterized protein</fullName>
    </submittedName>
</protein>
<evidence type="ECO:0000313" key="1">
    <source>
        <dbReference type="EMBL" id="KAJ1891742.1"/>
    </source>
</evidence>
<dbReference type="Proteomes" id="UP001150581">
    <property type="component" value="Unassembled WGS sequence"/>
</dbReference>
<gene>
    <name evidence="1" type="ORF">LPJ66_006748</name>
</gene>
<dbReference type="EMBL" id="JANBPG010001111">
    <property type="protein sequence ID" value="KAJ1891742.1"/>
    <property type="molecule type" value="Genomic_DNA"/>
</dbReference>
<reference evidence="1" key="1">
    <citation type="submission" date="2022-07" db="EMBL/GenBank/DDBJ databases">
        <title>Phylogenomic reconstructions and comparative analyses of Kickxellomycotina fungi.</title>
        <authorList>
            <person name="Reynolds N.K."/>
            <person name="Stajich J.E."/>
            <person name="Barry K."/>
            <person name="Grigoriev I.V."/>
            <person name="Crous P."/>
            <person name="Smith M.E."/>
        </authorList>
    </citation>
    <scope>NUCLEOTIDE SEQUENCE</scope>
    <source>
        <strain evidence="1">Benny 63K</strain>
    </source>
</reference>
<accession>A0ACC1IBD7</accession>